<dbReference type="Pfam" id="PF06226">
    <property type="entry name" value="DUF1007"/>
    <property type="match status" value="1"/>
</dbReference>
<name>A0A369YEL9_9PAST</name>
<evidence type="ECO:0000256" key="1">
    <source>
        <dbReference type="SAM" id="SignalP"/>
    </source>
</evidence>
<comment type="caution">
    <text evidence="2">The sequence shown here is derived from an EMBL/GenBank/DDBJ whole genome shotgun (WGS) entry which is preliminary data.</text>
</comment>
<sequence length="207" mass="24051">MKFRAIFALSSLWFATEASAHPHSFLDIQTKALMQETQLTGFQMHWTLDEIASAELIYEVKSSKNPEETKKKITQEMIDTAKNEHYFSYLYNANGELQKFTDKPTDYAFEIAQNRIVFRVKFYLETPQELKNAPATLMSYEPTYYMGIEYNRHSDVSISNSACQIRIEQPKVDQSLRLYASNLDKNETPDDLSLGRQFAQRVIMVCE</sequence>
<feature type="chain" id="PRO_5016679060" evidence="1">
    <location>
        <begin position="21"/>
        <end position="207"/>
    </location>
</feature>
<reference evidence="2 3" key="1">
    <citation type="submission" date="2018-05" db="EMBL/GenBank/DDBJ databases">
        <title>Draft Genome Sequences for a Diverse set of 7 Haemophilus Species.</title>
        <authorList>
            <person name="Nichols M."/>
            <person name="Topaz N."/>
            <person name="Wang X."/>
            <person name="Wang X."/>
            <person name="Boxrud D."/>
        </authorList>
    </citation>
    <scope>NUCLEOTIDE SEQUENCE [LARGE SCALE GENOMIC DNA]</scope>
    <source>
        <strain evidence="2 3">C2002001239</strain>
    </source>
</reference>
<dbReference type="RefSeq" id="WP_007524347.1">
    <property type="nucleotide sequence ID" value="NZ_JANFLW010000010.1"/>
</dbReference>
<dbReference type="InterPro" id="IPR010412">
    <property type="entry name" value="DUF1007"/>
</dbReference>
<dbReference type="AlphaFoldDB" id="A0A369YEL9"/>
<feature type="signal peptide" evidence="1">
    <location>
        <begin position="1"/>
        <end position="20"/>
    </location>
</feature>
<keyword evidence="1" id="KW-0732">Signal</keyword>
<evidence type="ECO:0000313" key="3">
    <source>
        <dbReference type="Proteomes" id="UP000253872"/>
    </source>
</evidence>
<accession>A0A369YEL9</accession>
<gene>
    <name evidence="2" type="ORF">DPV93_03935</name>
</gene>
<protein>
    <submittedName>
        <fullName evidence="2">DUF1007 family protein</fullName>
    </submittedName>
</protein>
<organism evidence="2 3">
    <name type="scientific">Haemophilus sputorum</name>
    <dbReference type="NCBI Taxonomy" id="1078480"/>
    <lineage>
        <taxon>Bacteria</taxon>
        <taxon>Pseudomonadati</taxon>
        <taxon>Pseudomonadota</taxon>
        <taxon>Gammaproteobacteria</taxon>
        <taxon>Pasteurellales</taxon>
        <taxon>Pasteurellaceae</taxon>
        <taxon>Haemophilus</taxon>
    </lineage>
</organism>
<evidence type="ECO:0000313" key="2">
    <source>
        <dbReference type="EMBL" id="RDE73249.1"/>
    </source>
</evidence>
<dbReference type="EMBL" id="QEPN01000002">
    <property type="protein sequence ID" value="RDE73249.1"/>
    <property type="molecule type" value="Genomic_DNA"/>
</dbReference>
<dbReference type="STRING" id="1035839.GCA_000238795_00410"/>
<dbReference type="Proteomes" id="UP000253872">
    <property type="component" value="Unassembled WGS sequence"/>
</dbReference>
<proteinExistence type="predicted"/>